<evidence type="ECO:0000313" key="1">
    <source>
        <dbReference type="EMBL" id="KAI9897050.1"/>
    </source>
</evidence>
<gene>
    <name evidence="1" type="ORF">N3K66_008072</name>
</gene>
<name>A0ACC0USE5_9HYPO</name>
<protein>
    <submittedName>
        <fullName evidence="1">Uncharacterized protein</fullName>
    </submittedName>
</protein>
<dbReference type="EMBL" id="CM047947">
    <property type="protein sequence ID" value="KAI9897050.1"/>
    <property type="molecule type" value="Genomic_DNA"/>
</dbReference>
<accession>A0ACC0USE5</accession>
<sequence length="383" mass="40486">MSAAPVEKAPEATVNDVTNALSNTTINDKAAANEAASASAAEGRRLYIGNLAYATNEGELKDFFKSYLVESVSIPKNPRTDRPVGYAFVDLSTPTEAERAISELSGKEILERKVSVQLARKPEPAGEKAEGANGEGFGGEGTRRRASGRGRGRGRGRQGRGARGTRDANATGETTEAGDTTDAHNDATATTEVHPLSDITNKITTDSNEKNNKTQARPQRERRERGPPADGIPSKTKVMVANLPFDLTEEQLIELFKEYQPSSAKIALRPIPRFMIKKLQARGEARKGRGFGFVTLSSEELQQKAVAEMNAKEIEGREIAVKVAIDSPDKTDEDADASEGAEGAEGAGGDAANSKDENKPIPAAAETEAATPALAAAPAAATA</sequence>
<organism evidence="1 2">
    <name type="scientific">Trichothecium roseum</name>
    <dbReference type="NCBI Taxonomy" id="47278"/>
    <lineage>
        <taxon>Eukaryota</taxon>
        <taxon>Fungi</taxon>
        <taxon>Dikarya</taxon>
        <taxon>Ascomycota</taxon>
        <taxon>Pezizomycotina</taxon>
        <taxon>Sordariomycetes</taxon>
        <taxon>Hypocreomycetidae</taxon>
        <taxon>Hypocreales</taxon>
        <taxon>Hypocreales incertae sedis</taxon>
        <taxon>Trichothecium</taxon>
    </lineage>
</organism>
<keyword evidence="2" id="KW-1185">Reference proteome</keyword>
<proteinExistence type="predicted"/>
<evidence type="ECO:0000313" key="2">
    <source>
        <dbReference type="Proteomes" id="UP001163324"/>
    </source>
</evidence>
<reference evidence="1" key="1">
    <citation type="submission" date="2022-10" db="EMBL/GenBank/DDBJ databases">
        <title>Complete Genome of Trichothecium roseum strain YXFP-22015, a Plant Pathogen Isolated from Citrus.</title>
        <authorList>
            <person name="Wang Y."/>
            <person name="Zhu L."/>
        </authorList>
    </citation>
    <scope>NUCLEOTIDE SEQUENCE</scope>
    <source>
        <strain evidence="1">YXFP-22015</strain>
    </source>
</reference>
<dbReference type="Proteomes" id="UP001163324">
    <property type="component" value="Chromosome 8"/>
</dbReference>
<comment type="caution">
    <text evidence="1">The sequence shown here is derived from an EMBL/GenBank/DDBJ whole genome shotgun (WGS) entry which is preliminary data.</text>
</comment>